<dbReference type="SUPFAM" id="SSF56112">
    <property type="entry name" value="Protein kinase-like (PK-like)"/>
    <property type="match status" value="2"/>
</dbReference>
<dbReference type="GO" id="GO:0005886">
    <property type="term" value="C:plasma membrane"/>
    <property type="evidence" value="ECO:0007669"/>
    <property type="project" value="TreeGrafter"/>
</dbReference>
<dbReference type="GO" id="GO:0005524">
    <property type="term" value="F:ATP binding"/>
    <property type="evidence" value="ECO:0007669"/>
    <property type="project" value="UniProtKB-KW"/>
</dbReference>
<evidence type="ECO:0000256" key="1">
    <source>
        <dbReference type="ARBA" id="ARBA00022741"/>
    </source>
</evidence>
<dbReference type="PROSITE" id="PS50011">
    <property type="entry name" value="PROTEIN_KINASE_DOM"/>
    <property type="match status" value="1"/>
</dbReference>
<dbReference type="InterPro" id="IPR045274">
    <property type="entry name" value="WAK-like"/>
</dbReference>
<accession>A0A835HLM2</accession>
<comment type="caution">
    <text evidence="4">The sequence shown here is derived from an EMBL/GenBank/DDBJ whole genome shotgun (WGS) entry which is preliminary data.</text>
</comment>
<name>A0A835HLM2_9MAGN</name>
<protein>
    <recommendedName>
        <fullName evidence="3">Protein kinase domain-containing protein</fullName>
    </recommendedName>
</protein>
<dbReference type="InterPro" id="IPR011009">
    <property type="entry name" value="Kinase-like_dom_sf"/>
</dbReference>
<dbReference type="EMBL" id="JADFTS010000006">
    <property type="protein sequence ID" value="KAF9600619.1"/>
    <property type="molecule type" value="Genomic_DNA"/>
</dbReference>
<proteinExistence type="predicted"/>
<keyword evidence="2" id="KW-0067">ATP-binding</keyword>
<feature type="domain" description="Protein kinase" evidence="3">
    <location>
        <begin position="1"/>
        <end position="270"/>
    </location>
</feature>
<gene>
    <name evidence="4" type="ORF">IFM89_011202</name>
</gene>
<keyword evidence="5" id="KW-1185">Reference proteome</keyword>
<evidence type="ECO:0000313" key="4">
    <source>
        <dbReference type="EMBL" id="KAF9600619.1"/>
    </source>
</evidence>
<dbReference type="GO" id="GO:0004674">
    <property type="term" value="F:protein serine/threonine kinase activity"/>
    <property type="evidence" value="ECO:0007669"/>
    <property type="project" value="TreeGrafter"/>
</dbReference>
<sequence>MTGCVSICGVSAFHIYLKAFHIWLESINTHNNRSFKSSNYDEPYIALVAVDGFSYDLPDENSTILNNVQAPVSLNWAIGEQTCKEAQRSDGSVQDTNENKAHENQRDVFQEKWRGELERATDNFNASRILGEGGFATVYKGMLPNELNCDFGISRSVPSEKTHLTTAVQGTFGYLDPEYFRSGQFTEKSDVYGFGVLLAEILTGEKPVFSTTTGVQSLAMHFITSVKENSLFQILDTVISTGAREEEILPVAKLAKKMSKTNWKKKRGQQ</sequence>
<dbReference type="InterPro" id="IPR000719">
    <property type="entry name" value="Prot_kinase_dom"/>
</dbReference>
<dbReference type="PANTHER" id="PTHR27005">
    <property type="entry name" value="WALL-ASSOCIATED RECEPTOR KINASE-LIKE 21"/>
    <property type="match status" value="1"/>
</dbReference>
<evidence type="ECO:0000313" key="5">
    <source>
        <dbReference type="Proteomes" id="UP000631114"/>
    </source>
</evidence>
<dbReference type="Proteomes" id="UP000631114">
    <property type="component" value="Unassembled WGS sequence"/>
</dbReference>
<dbReference type="Gene3D" id="1.10.510.10">
    <property type="entry name" value="Transferase(Phosphotransferase) domain 1"/>
    <property type="match status" value="1"/>
</dbReference>
<dbReference type="Gene3D" id="3.30.200.20">
    <property type="entry name" value="Phosphorylase Kinase, domain 1"/>
    <property type="match status" value="1"/>
</dbReference>
<reference evidence="4 5" key="1">
    <citation type="submission" date="2020-10" db="EMBL/GenBank/DDBJ databases">
        <title>The Coptis chinensis genome and diversification of protoberbering-type alkaloids.</title>
        <authorList>
            <person name="Wang B."/>
            <person name="Shu S."/>
            <person name="Song C."/>
            <person name="Liu Y."/>
        </authorList>
    </citation>
    <scope>NUCLEOTIDE SEQUENCE [LARGE SCALE GENOMIC DNA]</scope>
    <source>
        <strain evidence="4">HL-2020</strain>
        <tissue evidence="4">Leaf</tissue>
    </source>
</reference>
<dbReference type="GO" id="GO:0007166">
    <property type="term" value="P:cell surface receptor signaling pathway"/>
    <property type="evidence" value="ECO:0007669"/>
    <property type="project" value="InterPro"/>
</dbReference>
<organism evidence="4 5">
    <name type="scientific">Coptis chinensis</name>
    <dbReference type="NCBI Taxonomy" id="261450"/>
    <lineage>
        <taxon>Eukaryota</taxon>
        <taxon>Viridiplantae</taxon>
        <taxon>Streptophyta</taxon>
        <taxon>Embryophyta</taxon>
        <taxon>Tracheophyta</taxon>
        <taxon>Spermatophyta</taxon>
        <taxon>Magnoliopsida</taxon>
        <taxon>Ranunculales</taxon>
        <taxon>Ranunculaceae</taxon>
        <taxon>Coptidoideae</taxon>
        <taxon>Coptis</taxon>
    </lineage>
</organism>
<dbReference type="PANTHER" id="PTHR27005:SF515">
    <property type="entry name" value="WALL-ASSOCIATED RECEPTOR KINASE-LIKE 10-RELATED"/>
    <property type="match status" value="1"/>
</dbReference>
<dbReference type="OrthoDB" id="4062651at2759"/>
<dbReference type="Pfam" id="PF00069">
    <property type="entry name" value="Pkinase"/>
    <property type="match status" value="1"/>
</dbReference>
<keyword evidence="1" id="KW-0547">Nucleotide-binding</keyword>
<evidence type="ECO:0000256" key="2">
    <source>
        <dbReference type="ARBA" id="ARBA00022840"/>
    </source>
</evidence>
<evidence type="ECO:0000259" key="3">
    <source>
        <dbReference type="PROSITE" id="PS50011"/>
    </source>
</evidence>
<dbReference type="AlphaFoldDB" id="A0A835HLM2"/>